<dbReference type="Pfam" id="PF08445">
    <property type="entry name" value="FR47"/>
    <property type="match status" value="1"/>
</dbReference>
<reference evidence="2" key="1">
    <citation type="submission" date="2018-06" db="EMBL/GenBank/DDBJ databases">
        <authorList>
            <person name="Zhirakovskaya E."/>
        </authorList>
    </citation>
    <scope>NUCLEOTIDE SEQUENCE</scope>
</reference>
<dbReference type="GO" id="GO:0016747">
    <property type="term" value="F:acyltransferase activity, transferring groups other than amino-acyl groups"/>
    <property type="evidence" value="ECO:0007669"/>
    <property type="project" value="InterPro"/>
</dbReference>
<dbReference type="PANTHER" id="PTHR31143">
    <property type="match status" value="1"/>
</dbReference>
<dbReference type="AlphaFoldDB" id="A0A3B0VIB5"/>
<dbReference type="EMBL" id="UOEU01000291">
    <property type="protein sequence ID" value="VAW31816.1"/>
    <property type="molecule type" value="Genomic_DNA"/>
</dbReference>
<dbReference type="InterPro" id="IPR016181">
    <property type="entry name" value="Acyl_CoA_acyltransferase"/>
</dbReference>
<dbReference type="PANTHER" id="PTHR31143:SF2">
    <property type="entry name" value="FR47-LIKE DOMAIN-CONTAINING PROTEIN-RELATED"/>
    <property type="match status" value="1"/>
</dbReference>
<dbReference type="InterPro" id="IPR027365">
    <property type="entry name" value="GNAT_acetyltra_YdfB-like"/>
</dbReference>
<dbReference type="InterPro" id="IPR000182">
    <property type="entry name" value="GNAT_dom"/>
</dbReference>
<dbReference type="PROSITE" id="PS51186">
    <property type="entry name" value="GNAT"/>
    <property type="match status" value="1"/>
</dbReference>
<organism evidence="2">
    <name type="scientific">hydrothermal vent metagenome</name>
    <dbReference type="NCBI Taxonomy" id="652676"/>
    <lineage>
        <taxon>unclassified sequences</taxon>
        <taxon>metagenomes</taxon>
        <taxon>ecological metagenomes</taxon>
    </lineage>
</organism>
<gene>
    <name evidence="2" type="ORF">MNBD_CHLOROFLEXI01-4884</name>
</gene>
<protein>
    <recommendedName>
        <fullName evidence="1">N-acetyltransferase domain-containing protein</fullName>
    </recommendedName>
</protein>
<dbReference type="SUPFAM" id="SSF55729">
    <property type="entry name" value="Acyl-CoA N-acyltransferases (Nat)"/>
    <property type="match status" value="1"/>
</dbReference>
<dbReference type="InterPro" id="IPR013653">
    <property type="entry name" value="GCN5-like_dom"/>
</dbReference>
<evidence type="ECO:0000259" key="1">
    <source>
        <dbReference type="PROSITE" id="PS51186"/>
    </source>
</evidence>
<sequence length="144" mass="16216">MLHALFDVQIEEHLSLFVLRSSSFQPIINVLVTQDKSANGLPRFAIRDRDRDRENDVIGASATLNWQTPNFAEIGVNTHPGYRRRGWGRSVVSTMANYLLENGRTPLYVVAQNNDASVQLAERVGFTDSGNREMMIQATLRSKP</sequence>
<feature type="domain" description="N-acetyltransferase" evidence="1">
    <location>
        <begin position="14"/>
        <end position="144"/>
    </location>
</feature>
<name>A0A3B0VIB5_9ZZZZ</name>
<dbReference type="CDD" id="cd04301">
    <property type="entry name" value="NAT_SF"/>
    <property type="match status" value="1"/>
</dbReference>
<evidence type="ECO:0000313" key="2">
    <source>
        <dbReference type="EMBL" id="VAW31816.1"/>
    </source>
</evidence>
<proteinExistence type="predicted"/>
<dbReference type="Gene3D" id="3.40.630.30">
    <property type="match status" value="1"/>
</dbReference>
<accession>A0A3B0VIB5</accession>